<organism evidence="3 4">
    <name type="scientific">Tetradesmus obliquus</name>
    <name type="common">Green alga</name>
    <name type="synonym">Acutodesmus obliquus</name>
    <dbReference type="NCBI Taxonomy" id="3088"/>
    <lineage>
        <taxon>Eukaryota</taxon>
        <taxon>Viridiplantae</taxon>
        <taxon>Chlorophyta</taxon>
        <taxon>core chlorophytes</taxon>
        <taxon>Chlorophyceae</taxon>
        <taxon>CS clade</taxon>
        <taxon>Sphaeropleales</taxon>
        <taxon>Scenedesmaceae</taxon>
        <taxon>Tetradesmus</taxon>
    </lineage>
</organism>
<keyword evidence="4" id="KW-1185">Reference proteome</keyword>
<evidence type="ECO:0000256" key="1">
    <source>
        <dbReference type="SAM" id="Coils"/>
    </source>
</evidence>
<keyword evidence="1" id="KW-0175">Coiled coil</keyword>
<proteinExistence type="predicted"/>
<name>A0ABY8U3J2_TETOB</name>
<dbReference type="EMBL" id="CP126214">
    <property type="protein sequence ID" value="WIA16016.1"/>
    <property type="molecule type" value="Genomic_DNA"/>
</dbReference>
<evidence type="ECO:0000256" key="2">
    <source>
        <dbReference type="SAM" id="MobiDB-lite"/>
    </source>
</evidence>
<reference evidence="3 4" key="1">
    <citation type="submission" date="2023-05" db="EMBL/GenBank/DDBJ databases">
        <title>A 100% complete, gapless, phased diploid assembly of the Scenedesmus obliquus UTEX 3031 genome.</title>
        <authorList>
            <person name="Biondi T.C."/>
            <person name="Hanschen E.R."/>
            <person name="Kwon T."/>
            <person name="Eng W."/>
            <person name="Kruse C.P.S."/>
            <person name="Koehler S.I."/>
            <person name="Kunde Y."/>
            <person name="Gleasner C.D."/>
            <person name="You Mak K.T."/>
            <person name="Polle J."/>
            <person name="Hovde B.T."/>
            <person name="Starkenburg S.R."/>
        </authorList>
    </citation>
    <scope>NUCLEOTIDE SEQUENCE [LARGE SCALE GENOMIC DNA]</scope>
    <source>
        <strain evidence="3 4">DOE0152z</strain>
    </source>
</reference>
<accession>A0ABY8U3J2</accession>
<feature type="region of interest" description="Disordered" evidence="2">
    <location>
        <begin position="179"/>
        <end position="202"/>
    </location>
</feature>
<dbReference type="Proteomes" id="UP001244341">
    <property type="component" value="Chromosome 7b"/>
</dbReference>
<protein>
    <submittedName>
        <fullName evidence="3">Uncharacterized protein</fullName>
    </submittedName>
</protein>
<evidence type="ECO:0000313" key="4">
    <source>
        <dbReference type="Proteomes" id="UP001244341"/>
    </source>
</evidence>
<sequence length="202" mass="21189">MSTEETAAEVAALRNELARLTAEVAAKSAQPEPGSSSCSRRSAVAPDTCSLLDLECESGHIRASKAGPAVVKEYDETVAPALSYLYDAQQALEQLTRAADIPEARRKSLAVIAAAQKAVLDFLTERHDLLVAKGEFKHDPSLLHALEQGLAGVEGLPIQSGGRVHQHLEKLSSARVLALTKQSAKQSGGSSRGGTGSNNLPA</sequence>
<evidence type="ECO:0000313" key="3">
    <source>
        <dbReference type="EMBL" id="WIA16016.1"/>
    </source>
</evidence>
<feature type="coiled-coil region" evidence="1">
    <location>
        <begin position="3"/>
        <end position="30"/>
    </location>
</feature>
<gene>
    <name evidence="3" type="ORF">OEZ85_012749</name>
</gene>